<evidence type="ECO:0000256" key="1">
    <source>
        <dbReference type="ARBA" id="ARBA00022723"/>
    </source>
</evidence>
<feature type="domain" description="Blue (type 1) copper" evidence="5">
    <location>
        <begin position="60"/>
        <end position="166"/>
    </location>
</feature>
<dbReference type="InterPro" id="IPR033138">
    <property type="entry name" value="Cu_oxidase_CS"/>
</dbReference>
<feature type="signal peptide" evidence="4">
    <location>
        <begin position="1"/>
        <end position="24"/>
    </location>
</feature>
<feature type="chain" id="PRO_5011461150" evidence="4">
    <location>
        <begin position="25"/>
        <end position="168"/>
    </location>
</feature>
<dbReference type="Pfam" id="PF00127">
    <property type="entry name" value="Copper-bind"/>
    <property type="match status" value="1"/>
</dbReference>
<dbReference type="InterPro" id="IPR050845">
    <property type="entry name" value="Cu-binding_ET"/>
</dbReference>
<keyword evidence="2" id="KW-0186">Copper</keyword>
<dbReference type="RefSeq" id="WP_084307660.1">
    <property type="nucleotide sequence ID" value="NZ_FNDG01000016.1"/>
</dbReference>
<dbReference type="InterPro" id="IPR008972">
    <property type="entry name" value="Cupredoxin"/>
</dbReference>
<dbReference type="InterPro" id="IPR000923">
    <property type="entry name" value="BlueCu_1"/>
</dbReference>
<name>A0A1G8K7A9_9GAMM</name>
<evidence type="ECO:0000256" key="2">
    <source>
        <dbReference type="ARBA" id="ARBA00023008"/>
    </source>
</evidence>
<dbReference type="SUPFAM" id="SSF49503">
    <property type="entry name" value="Cupredoxins"/>
    <property type="match status" value="1"/>
</dbReference>
<dbReference type="AlphaFoldDB" id="A0A1G8K7A9"/>
<evidence type="ECO:0000313" key="6">
    <source>
        <dbReference type="EMBL" id="SDI39366.1"/>
    </source>
</evidence>
<feature type="region of interest" description="Disordered" evidence="3">
    <location>
        <begin position="29"/>
        <end position="50"/>
    </location>
</feature>
<dbReference type="GO" id="GO:0005507">
    <property type="term" value="F:copper ion binding"/>
    <property type="evidence" value="ECO:0007669"/>
    <property type="project" value="InterPro"/>
</dbReference>
<dbReference type="PANTHER" id="PTHR38439:SF3">
    <property type="entry name" value="COPPER-RESISTANT CUPROPROTEIN COPI"/>
    <property type="match status" value="1"/>
</dbReference>
<dbReference type="PROSITE" id="PS00079">
    <property type="entry name" value="MULTICOPPER_OXIDASE1"/>
    <property type="match status" value="1"/>
</dbReference>
<proteinExistence type="predicted"/>
<dbReference type="GO" id="GO:0009055">
    <property type="term" value="F:electron transfer activity"/>
    <property type="evidence" value="ECO:0007669"/>
    <property type="project" value="InterPro"/>
</dbReference>
<dbReference type="CDD" id="cd04211">
    <property type="entry name" value="Cupredoxin_like_2"/>
    <property type="match status" value="1"/>
</dbReference>
<evidence type="ECO:0000259" key="5">
    <source>
        <dbReference type="Pfam" id="PF00127"/>
    </source>
</evidence>
<dbReference type="Proteomes" id="UP000198606">
    <property type="component" value="Unassembled WGS sequence"/>
</dbReference>
<reference evidence="6 7" key="1">
    <citation type="submission" date="2016-10" db="EMBL/GenBank/DDBJ databases">
        <authorList>
            <person name="de Groot N.N."/>
        </authorList>
    </citation>
    <scope>NUCLEOTIDE SEQUENCE [LARGE SCALE GENOMIC DNA]</scope>
    <source>
        <strain evidence="6 7">LMG 18387</strain>
    </source>
</reference>
<sequence length="168" mass="18079">MRITKPLISAMALAALLQAPVLNAAEHEHGAGHGAGHAAGDAGQKPWGIPGDAAKATRTVEIRMNDQMRFVPDKLEVKEGETVRFVLHNDGQVLHEFVLGDKARLDEHAAQMLKQPTMAHAGMDMLHVQPGKQGEVTWTFNRAGDFDFGCLIVGHYQAGMVGQVAVAK</sequence>
<accession>A0A1G8K7A9</accession>
<gene>
    <name evidence="6" type="ORF">SAMN05216588_11616</name>
</gene>
<protein>
    <submittedName>
        <fullName evidence="6">Uncharacterized copper-binding protein, cupredoxin-like subfamily</fullName>
    </submittedName>
</protein>
<evidence type="ECO:0000256" key="4">
    <source>
        <dbReference type="SAM" id="SignalP"/>
    </source>
</evidence>
<keyword evidence="4" id="KW-0732">Signal</keyword>
<evidence type="ECO:0000256" key="3">
    <source>
        <dbReference type="SAM" id="MobiDB-lite"/>
    </source>
</evidence>
<dbReference type="STRING" id="29435.SAMN05216588_11616"/>
<organism evidence="6 7">
    <name type="scientific">Phytopseudomonas flavescens</name>
    <dbReference type="NCBI Taxonomy" id="29435"/>
    <lineage>
        <taxon>Bacteria</taxon>
        <taxon>Pseudomonadati</taxon>
        <taxon>Pseudomonadota</taxon>
        <taxon>Gammaproteobacteria</taxon>
        <taxon>Pseudomonadales</taxon>
        <taxon>Pseudomonadaceae</taxon>
        <taxon>Phytopseudomonas</taxon>
    </lineage>
</organism>
<dbReference type="PANTHER" id="PTHR38439">
    <property type="entry name" value="AURACYANIN-B"/>
    <property type="match status" value="1"/>
</dbReference>
<evidence type="ECO:0000313" key="7">
    <source>
        <dbReference type="Proteomes" id="UP000198606"/>
    </source>
</evidence>
<dbReference type="Gene3D" id="2.60.40.420">
    <property type="entry name" value="Cupredoxins - blue copper proteins"/>
    <property type="match status" value="1"/>
</dbReference>
<dbReference type="EMBL" id="FNDG01000016">
    <property type="protein sequence ID" value="SDI39366.1"/>
    <property type="molecule type" value="Genomic_DNA"/>
</dbReference>
<keyword evidence="1" id="KW-0479">Metal-binding</keyword>